<feature type="region of interest" description="Disordered" evidence="1">
    <location>
        <begin position="1"/>
        <end position="21"/>
    </location>
</feature>
<proteinExistence type="predicted"/>
<evidence type="ECO:0000313" key="3">
    <source>
        <dbReference type="Proteomes" id="UP001054945"/>
    </source>
</evidence>
<evidence type="ECO:0000256" key="1">
    <source>
        <dbReference type="SAM" id="MobiDB-lite"/>
    </source>
</evidence>
<organism evidence="2 3">
    <name type="scientific">Caerostris extrusa</name>
    <name type="common">Bark spider</name>
    <name type="synonym">Caerostris bankana</name>
    <dbReference type="NCBI Taxonomy" id="172846"/>
    <lineage>
        <taxon>Eukaryota</taxon>
        <taxon>Metazoa</taxon>
        <taxon>Ecdysozoa</taxon>
        <taxon>Arthropoda</taxon>
        <taxon>Chelicerata</taxon>
        <taxon>Arachnida</taxon>
        <taxon>Araneae</taxon>
        <taxon>Araneomorphae</taxon>
        <taxon>Entelegynae</taxon>
        <taxon>Araneoidea</taxon>
        <taxon>Araneidae</taxon>
        <taxon>Caerostris</taxon>
    </lineage>
</organism>
<evidence type="ECO:0000313" key="2">
    <source>
        <dbReference type="EMBL" id="GIY13826.1"/>
    </source>
</evidence>
<keyword evidence="3" id="KW-1185">Reference proteome</keyword>
<dbReference type="EMBL" id="BPLR01007003">
    <property type="protein sequence ID" value="GIY13826.1"/>
    <property type="molecule type" value="Genomic_DNA"/>
</dbReference>
<comment type="caution">
    <text evidence="2">The sequence shown here is derived from an EMBL/GenBank/DDBJ whole genome shotgun (WGS) entry which is preliminary data.</text>
</comment>
<sequence>MAPKEAGAKSENRDSLPPHLVTANRDPFGSLFPNQLFFTVLPTIGLQKLSVAQSSSLLFCKRSRYLDTRGRIAMLRKCRKVSLGSFLNKKRVGRDKYE</sequence>
<dbReference type="Proteomes" id="UP001054945">
    <property type="component" value="Unassembled WGS sequence"/>
</dbReference>
<dbReference type="AlphaFoldDB" id="A0AAV4R0J3"/>
<protein>
    <submittedName>
        <fullName evidence="2">Uncharacterized protein</fullName>
    </submittedName>
</protein>
<reference evidence="2 3" key="1">
    <citation type="submission" date="2021-06" db="EMBL/GenBank/DDBJ databases">
        <title>Caerostris extrusa draft genome.</title>
        <authorList>
            <person name="Kono N."/>
            <person name="Arakawa K."/>
        </authorList>
    </citation>
    <scope>NUCLEOTIDE SEQUENCE [LARGE SCALE GENOMIC DNA]</scope>
</reference>
<feature type="compositionally biased region" description="Basic and acidic residues" evidence="1">
    <location>
        <begin position="1"/>
        <end position="16"/>
    </location>
</feature>
<name>A0AAV4R0J3_CAEEX</name>
<accession>A0AAV4R0J3</accession>
<gene>
    <name evidence="2" type="ORF">CEXT_117721</name>
</gene>